<keyword evidence="1" id="KW-0175">Coiled coil</keyword>
<accession>A0A699YU18</accession>
<organism evidence="2 3">
    <name type="scientific">Haematococcus lacustris</name>
    <name type="common">Green alga</name>
    <name type="synonym">Haematococcus pluvialis</name>
    <dbReference type="NCBI Taxonomy" id="44745"/>
    <lineage>
        <taxon>Eukaryota</taxon>
        <taxon>Viridiplantae</taxon>
        <taxon>Chlorophyta</taxon>
        <taxon>core chlorophytes</taxon>
        <taxon>Chlorophyceae</taxon>
        <taxon>CS clade</taxon>
        <taxon>Chlamydomonadales</taxon>
        <taxon>Haematococcaceae</taxon>
        <taxon>Haematococcus</taxon>
    </lineage>
</organism>
<protein>
    <submittedName>
        <fullName evidence="2">Uncharacterized protein</fullName>
    </submittedName>
</protein>
<gene>
    <name evidence="2" type="ORF">HaLaN_05125</name>
</gene>
<keyword evidence="3" id="KW-1185">Reference proteome</keyword>
<reference evidence="2 3" key="1">
    <citation type="submission" date="2020-02" db="EMBL/GenBank/DDBJ databases">
        <title>Draft genome sequence of Haematococcus lacustris strain NIES-144.</title>
        <authorList>
            <person name="Morimoto D."/>
            <person name="Nakagawa S."/>
            <person name="Yoshida T."/>
            <person name="Sawayama S."/>
        </authorList>
    </citation>
    <scope>NUCLEOTIDE SEQUENCE [LARGE SCALE GENOMIC DNA]</scope>
    <source>
        <strain evidence="2 3">NIES-144</strain>
    </source>
</reference>
<proteinExistence type="predicted"/>
<dbReference type="AlphaFoldDB" id="A0A699YU18"/>
<evidence type="ECO:0000313" key="2">
    <source>
        <dbReference type="EMBL" id="GFH09899.1"/>
    </source>
</evidence>
<feature type="coiled-coil region" evidence="1">
    <location>
        <begin position="27"/>
        <end position="103"/>
    </location>
</feature>
<dbReference type="EMBL" id="BLLF01000272">
    <property type="protein sequence ID" value="GFH09899.1"/>
    <property type="molecule type" value="Genomic_DNA"/>
</dbReference>
<feature type="non-terminal residue" evidence="2">
    <location>
        <position position="1"/>
    </location>
</feature>
<comment type="caution">
    <text evidence="2">The sequence shown here is derived from an EMBL/GenBank/DDBJ whole genome shotgun (WGS) entry which is preliminary data.</text>
</comment>
<dbReference type="Proteomes" id="UP000485058">
    <property type="component" value="Unassembled WGS sequence"/>
</dbReference>
<evidence type="ECO:0000313" key="3">
    <source>
        <dbReference type="Proteomes" id="UP000485058"/>
    </source>
</evidence>
<name>A0A699YU18_HAELA</name>
<sequence>MTKASEFQMSVKLAQAEAAGGSLADDLATAQKRCAQLESSVKAKDREVAALHRQITELQDAQATAALKVAKAEEGTRQANEEAAVLRQKLVQAATALETQERETAKVTRLLQVGRVQPAMFLSSMMLLELPSQDFSGTNRHQAGTACSHEGLVALADVKKENLLTKHSQGQHLAVTPYLADGVYSTAVAAKGSGYETESQRLASEEAARQLDEQLGTIKARVQQLEVAVRAKDREVRQRMHQHLVTGTVSDAFLALLAAAALFQ</sequence>
<evidence type="ECO:0000256" key="1">
    <source>
        <dbReference type="SAM" id="Coils"/>
    </source>
</evidence>